<evidence type="ECO:0000256" key="2">
    <source>
        <dbReference type="SAM" id="Coils"/>
    </source>
</evidence>
<dbReference type="SUPFAM" id="SSF57850">
    <property type="entry name" value="RING/U-box"/>
    <property type="match status" value="1"/>
</dbReference>
<keyword evidence="1" id="KW-0862">Zinc</keyword>
<keyword evidence="2" id="KW-0175">Coiled coil</keyword>
<dbReference type="InterPro" id="IPR013083">
    <property type="entry name" value="Znf_RING/FYVE/PHD"/>
</dbReference>
<evidence type="ECO:0000256" key="3">
    <source>
        <dbReference type="SAM" id="MobiDB-lite"/>
    </source>
</evidence>
<evidence type="ECO:0000259" key="4">
    <source>
        <dbReference type="PROSITE" id="PS50089"/>
    </source>
</evidence>
<reference evidence="5" key="2">
    <citation type="submission" date="2020-07" db="EMBL/GenBank/DDBJ databases">
        <authorList>
            <person name="Vera ALvarez R."/>
            <person name="Arias-Moreno D.M."/>
            <person name="Jimenez-Jacinto V."/>
            <person name="Jimenez-Bremont J.F."/>
            <person name="Swaminathan K."/>
            <person name="Moose S.P."/>
            <person name="Guerrero-Gonzalez M.L."/>
            <person name="Marino-Ramirez L."/>
            <person name="Landsman D."/>
            <person name="Rodriguez-Kessler M."/>
            <person name="Delgado-Sanchez P."/>
        </authorList>
    </citation>
    <scope>NUCLEOTIDE SEQUENCE</scope>
    <source>
        <tissue evidence="5">Cladode</tissue>
    </source>
</reference>
<name>A0A7C9E0M5_OPUST</name>
<evidence type="ECO:0000256" key="1">
    <source>
        <dbReference type="PROSITE-ProRule" id="PRU00175"/>
    </source>
</evidence>
<dbReference type="CDD" id="cd16448">
    <property type="entry name" value="RING-H2"/>
    <property type="match status" value="1"/>
</dbReference>
<organism evidence="5">
    <name type="scientific">Opuntia streptacantha</name>
    <name type="common">Prickly pear cactus</name>
    <name type="synonym">Opuntia cardona</name>
    <dbReference type="NCBI Taxonomy" id="393608"/>
    <lineage>
        <taxon>Eukaryota</taxon>
        <taxon>Viridiplantae</taxon>
        <taxon>Streptophyta</taxon>
        <taxon>Embryophyta</taxon>
        <taxon>Tracheophyta</taxon>
        <taxon>Spermatophyta</taxon>
        <taxon>Magnoliopsida</taxon>
        <taxon>eudicotyledons</taxon>
        <taxon>Gunneridae</taxon>
        <taxon>Pentapetalae</taxon>
        <taxon>Caryophyllales</taxon>
        <taxon>Cactineae</taxon>
        <taxon>Cactaceae</taxon>
        <taxon>Opuntioideae</taxon>
        <taxon>Opuntia</taxon>
    </lineage>
</organism>
<feature type="coiled-coil region" evidence="2">
    <location>
        <begin position="105"/>
        <end position="139"/>
    </location>
</feature>
<dbReference type="GO" id="GO:0008270">
    <property type="term" value="F:zinc ion binding"/>
    <property type="evidence" value="ECO:0007669"/>
    <property type="project" value="UniProtKB-KW"/>
</dbReference>
<feature type="compositionally biased region" description="Basic and acidic residues" evidence="3">
    <location>
        <begin position="296"/>
        <end position="309"/>
    </location>
</feature>
<dbReference type="InterPro" id="IPR001841">
    <property type="entry name" value="Znf_RING"/>
</dbReference>
<accession>A0A7C9E0M5</accession>
<dbReference type="PANTHER" id="PTHR47344">
    <property type="entry name" value="RING ZINC FINGER PROTEIN-RELATED"/>
    <property type="match status" value="1"/>
</dbReference>
<keyword evidence="1" id="KW-0479">Metal-binding</keyword>
<dbReference type="Pfam" id="PF13639">
    <property type="entry name" value="zf-RING_2"/>
    <property type="match status" value="1"/>
</dbReference>
<dbReference type="SMART" id="SM00184">
    <property type="entry name" value="RING"/>
    <property type="match status" value="1"/>
</dbReference>
<dbReference type="EMBL" id="GISG01194054">
    <property type="protein sequence ID" value="MBA4656921.1"/>
    <property type="molecule type" value="Transcribed_RNA"/>
</dbReference>
<dbReference type="AlphaFoldDB" id="A0A7C9E0M5"/>
<feature type="domain" description="RING-type" evidence="4">
    <location>
        <begin position="13"/>
        <end position="61"/>
    </location>
</feature>
<dbReference type="Gene3D" id="3.30.40.10">
    <property type="entry name" value="Zinc/RING finger domain, C3HC4 (zinc finger)"/>
    <property type="match status" value="1"/>
</dbReference>
<protein>
    <recommendedName>
        <fullName evidence="4">RING-type domain-containing protein</fullName>
    </recommendedName>
</protein>
<reference evidence="5" key="1">
    <citation type="journal article" date="2013" name="J. Plant Res.">
        <title>Effect of fungi and light on seed germination of three Opuntia species from semiarid lands of central Mexico.</title>
        <authorList>
            <person name="Delgado-Sanchez P."/>
            <person name="Jimenez-Bremont J.F."/>
            <person name="Guerrero-Gonzalez Mde L."/>
            <person name="Flores J."/>
        </authorList>
    </citation>
    <scope>NUCLEOTIDE SEQUENCE</scope>
    <source>
        <tissue evidence="5">Cladode</tissue>
    </source>
</reference>
<proteinExistence type="predicted"/>
<keyword evidence="1" id="KW-0863">Zinc-finger</keyword>
<feature type="region of interest" description="Disordered" evidence="3">
    <location>
        <begin position="289"/>
        <end position="328"/>
    </location>
</feature>
<sequence length="571" mass="62874">MGVPNDNFAKTICSICYEDLKPIVEDLQAISICGHVFHELCLQQWFEYCAKSKKQTCPVCKQGCTAKNVGRLYFQSVGDPLLSQSQVPIVSTDDGDRPEVLRREVNRLENKVSGLVSSLDQHQKDVQQLTNELQVCKEQLSKEVTLKNEALRQKECIQSMLQTKSSDLVKSTLECSRLQEKNLELAKEIAAVKLVSDCNLEEEEIIKLASLGNDSNSQVAIDVLKKSLFIRNKSYKELMAKCNALGRGEARSLKKLEKAKEKITKLKMRVQELETAIEAKDNEVLRYLKNPKKKQRTDVPDGGVDKSRDPSSVLKHTPPGEKVPCPPSVINLDEDTNDVSLGVKEMNNGNLGANKSKGDKRTIQPRETPHFECLTDNEDELQTVGTSLKAHRGTEGSCQEVASLRPMDSNTREASIHRDLAACANHIANDHSFTKDVPGLLPQDIKQVQSSPLSKESPPMLLAEPGDRCFAGGLLGPDGANRYLGKWCKRAQNRALGGSTHGPSNVADSLIAVGADGRGGRIKVLRSTSQTPMDTKENMVSGKRLKSTPKSSSLQSQGCLQIEHFFGKACN</sequence>
<dbReference type="PANTHER" id="PTHR47344:SF1">
    <property type="entry name" value="RING ZINC FINGER PROTEIN-RELATED"/>
    <property type="match status" value="1"/>
</dbReference>
<evidence type="ECO:0000313" key="5">
    <source>
        <dbReference type="EMBL" id="MBA4656921.1"/>
    </source>
</evidence>
<dbReference type="PROSITE" id="PS50089">
    <property type="entry name" value="ZF_RING_2"/>
    <property type="match status" value="1"/>
</dbReference>